<dbReference type="PANTHER" id="PTHR15944">
    <property type="entry name" value="FARNESYLCYSTEINE LYASE"/>
    <property type="match status" value="1"/>
</dbReference>
<organism evidence="9 10">
    <name type="scientific">Perkinsus olseni</name>
    <name type="common">Perkinsus atlanticus</name>
    <dbReference type="NCBI Taxonomy" id="32597"/>
    <lineage>
        <taxon>Eukaryota</taxon>
        <taxon>Sar</taxon>
        <taxon>Alveolata</taxon>
        <taxon>Perkinsozoa</taxon>
        <taxon>Perkinsea</taxon>
        <taxon>Perkinsida</taxon>
        <taxon>Perkinsidae</taxon>
        <taxon>Perkinsus</taxon>
    </lineage>
</organism>
<evidence type="ECO:0000256" key="6">
    <source>
        <dbReference type="ARBA" id="ARBA00023002"/>
    </source>
</evidence>
<dbReference type="InterPro" id="IPR017046">
    <property type="entry name" value="Prenylcysteine_Oxase1"/>
</dbReference>
<keyword evidence="7" id="KW-0325">Glycoprotein</keyword>
<evidence type="ECO:0000256" key="1">
    <source>
        <dbReference type="ARBA" id="ARBA00001974"/>
    </source>
</evidence>
<protein>
    <recommendedName>
        <fullName evidence="8">Prenylcysteine lyase domain-containing protein</fullName>
    </recommendedName>
</protein>
<sequence>PVEMRQTTSGCVLSFSNIYLLQQHGYVYDEPMELLKGMGADGDDFTSILEKDARDYFITDRCIKGPLVDDLCTASLRYLYGLDCKSVNGLCANIAMADIEYENLYTPVGGADAVTSALLEESEARVVAGRTITAISRNEKGAFVLDGDDEDNEFDAVVVAMPVEEAEKISLKGSDGKAGSLFGAADCNCETKQLYHHFLQGTV</sequence>
<dbReference type="Gene3D" id="3.90.660.10">
    <property type="match status" value="1"/>
</dbReference>
<dbReference type="Proteomes" id="UP000553632">
    <property type="component" value="Unassembled WGS sequence"/>
</dbReference>
<keyword evidence="3" id="KW-0285">Flavoprotein</keyword>
<feature type="non-terminal residue" evidence="9">
    <location>
        <position position="203"/>
    </location>
</feature>
<accession>A0A7J6S8N0</accession>
<dbReference type="AlphaFoldDB" id="A0A7J6S8N0"/>
<dbReference type="InterPro" id="IPR036188">
    <property type="entry name" value="FAD/NAD-bd_sf"/>
</dbReference>
<dbReference type="EMBL" id="JABANO010020273">
    <property type="protein sequence ID" value="KAF4728776.1"/>
    <property type="molecule type" value="Genomic_DNA"/>
</dbReference>
<dbReference type="GO" id="GO:0030328">
    <property type="term" value="P:prenylcysteine catabolic process"/>
    <property type="evidence" value="ECO:0007669"/>
    <property type="project" value="InterPro"/>
</dbReference>
<name>A0A7J6S8N0_PEROL</name>
<feature type="non-terminal residue" evidence="9">
    <location>
        <position position="1"/>
    </location>
</feature>
<dbReference type="GO" id="GO:0030327">
    <property type="term" value="P:prenylated protein catabolic process"/>
    <property type="evidence" value="ECO:0007669"/>
    <property type="project" value="TreeGrafter"/>
</dbReference>
<comment type="cofactor">
    <cofactor evidence="1">
        <name>FAD</name>
        <dbReference type="ChEBI" id="CHEBI:57692"/>
    </cofactor>
</comment>
<proteinExistence type="inferred from homology"/>
<keyword evidence="5" id="KW-0274">FAD</keyword>
<dbReference type="SUPFAM" id="SSF51905">
    <property type="entry name" value="FAD/NAD(P)-binding domain"/>
    <property type="match status" value="1"/>
</dbReference>
<keyword evidence="10" id="KW-1185">Reference proteome</keyword>
<keyword evidence="6" id="KW-0560">Oxidoreductase</keyword>
<dbReference type="Gene3D" id="3.50.50.60">
    <property type="entry name" value="FAD/NAD(P)-binding domain"/>
    <property type="match status" value="1"/>
</dbReference>
<evidence type="ECO:0000259" key="8">
    <source>
        <dbReference type="Pfam" id="PF07156"/>
    </source>
</evidence>
<comment type="similarity">
    <text evidence="2">Belongs to the prenylcysteine oxidase family.</text>
</comment>
<evidence type="ECO:0000256" key="5">
    <source>
        <dbReference type="ARBA" id="ARBA00022827"/>
    </source>
</evidence>
<comment type="caution">
    <text evidence="9">The sequence shown here is derived from an EMBL/GenBank/DDBJ whole genome shotgun (WGS) entry which is preliminary data.</text>
</comment>
<gene>
    <name evidence="9" type="ORF">FOZ63_013269</name>
</gene>
<dbReference type="InterPro" id="IPR010795">
    <property type="entry name" value="Prenylcys_lyase"/>
</dbReference>
<keyword evidence="4" id="KW-0732">Signal</keyword>
<feature type="domain" description="Prenylcysteine lyase" evidence="8">
    <location>
        <begin position="7"/>
        <end position="168"/>
    </location>
</feature>
<reference evidence="9 10" key="1">
    <citation type="submission" date="2020-04" db="EMBL/GenBank/DDBJ databases">
        <title>Perkinsus olseni comparative genomics.</title>
        <authorList>
            <person name="Bogema D.R."/>
        </authorList>
    </citation>
    <scope>NUCLEOTIDE SEQUENCE [LARGE SCALE GENOMIC DNA]</scope>
    <source>
        <strain evidence="9 10">ATCC PRA-207</strain>
    </source>
</reference>
<dbReference type="GO" id="GO:0001735">
    <property type="term" value="F:prenylcysteine oxidase activity"/>
    <property type="evidence" value="ECO:0007669"/>
    <property type="project" value="InterPro"/>
</dbReference>
<evidence type="ECO:0000313" key="9">
    <source>
        <dbReference type="EMBL" id="KAF4728776.1"/>
    </source>
</evidence>
<dbReference type="PANTHER" id="PTHR15944:SF0">
    <property type="entry name" value="PRENYLCYSTEINE LYASE DOMAIN-CONTAINING PROTEIN"/>
    <property type="match status" value="1"/>
</dbReference>
<evidence type="ECO:0000256" key="2">
    <source>
        <dbReference type="ARBA" id="ARBA00009967"/>
    </source>
</evidence>
<dbReference type="Pfam" id="PF07156">
    <property type="entry name" value="Prenylcys_lyase"/>
    <property type="match status" value="1"/>
</dbReference>
<evidence type="ECO:0000256" key="3">
    <source>
        <dbReference type="ARBA" id="ARBA00022630"/>
    </source>
</evidence>
<evidence type="ECO:0000256" key="4">
    <source>
        <dbReference type="ARBA" id="ARBA00022729"/>
    </source>
</evidence>
<evidence type="ECO:0000256" key="7">
    <source>
        <dbReference type="ARBA" id="ARBA00023180"/>
    </source>
</evidence>
<evidence type="ECO:0000313" key="10">
    <source>
        <dbReference type="Proteomes" id="UP000553632"/>
    </source>
</evidence>